<keyword evidence="3" id="KW-1185">Reference proteome</keyword>
<dbReference type="Pfam" id="PF00078">
    <property type="entry name" value="RVT_1"/>
    <property type="match status" value="1"/>
</dbReference>
<dbReference type="OrthoDB" id="1430937at2759"/>
<dbReference type="PANTHER" id="PTHR33116:SF75">
    <property type="entry name" value="RIBONUCLEASE H PROTEIN"/>
    <property type="match status" value="1"/>
</dbReference>
<dbReference type="Proteomes" id="UP001165190">
    <property type="component" value="Unassembled WGS sequence"/>
</dbReference>
<dbReference type="InterPro" id="IPR000477">
    <property type="entry name" value="RT_dom"/>
</dbReference>
<dbReference type="EMBL" id="BSYR01000027">
    <property type="protein sequence ID" value="GMI95295.1"/>
    <property type="molecule type" value="Genomic_DNA"/>
</dbReference>
<evidence type="ECO:0000313" key="3">
    <source>
        <dbReference type="Proteomes" id="UP001165190"/>
    </source>
</evidence>
<sequence>MGFGDRWKTWIYRCISTASILVLVNGVPTEEIPMAKGLRQGCSLSPLLFNLVGELLNLLLTKAVNLGLFNGFRIGTSEKSFLLSHLQFTDDLIIFCSATGPQIKKFRRVLRIFELVTGLKINGGKSKLMGINVDESDLKEWAASIGCKTGIFPSEYMGLPLGAKRNSVTLWDPVIEKVQGKLSGWKAASLSAAGRLVMILVGWWEECEQNTLDQLGYGMSANRKRGLGIPDLKIMNRALLGKWIWKFGVERDTWWKKIVCSRYNKEKEALTISNLNNHSASWIWRGVVSNFTKEDDVGGCLQSHMQFKIGRGMQSHFGMITGYTMFR</sequence>
<gene>
    <name evidence="2" type="ORF">HRI_003198800</name>
</gene>
<dbReference type="PANTHER" id="PTHR33116">
    <property type="entry name" value="REVERSE TRANSCRIPTASE ZINC-BINDING DOMAIN-CONTAINING PROTEIN-RELATED-RELATED"/>
    <property type="match status" value="1"/>
</dbReference>
<protein>
    <recommendedName>
        <fullName evidence="1">Reverse transcriptase domain-containing protein</fullName>
    </recommendedName>
</protein>
<organism evidence="2 3">
    <name type="scientific">Hibiscus trionum</name>
    <name type="common">Flower of an hour</name>
    <dbReference type="NCBI Taxonomy" id="183268"/>
    <lineage>
        <taxon>Eukaryota</taxon>
        <taxon>Viridiplantae</taxon>
        <taxon>Streptophyta</taxon>
        <taxon>Embryophyta</taxon>
        <taxon>Tracheophyta</taxon>
        <taxon>Spermatophyta</taxon>
        <taxon>Magnoliopsida</taxon>
        <taxon>eudicotyledons</taxon>
        <taxon>Gunneridae</taxon>
        <taxon>Pentapetalae</taxon>
        <taxon>rosids</taxon>
        <taxon>malvids</taxon>
        <taxon>Malvales</taxon>
        <taxon>Malvaceae</taxon>
        <taxon>Malvoideae</taxon>
        <taxon>Hibiscus</taxon>
    </lineage>
</organism>
<evidence type="ECO:0000313" key="2">
    <source>
        <dbReference type="EMBL" id="GMI95295.1"/>
    </source>
</evidence>
<dbReference type="PROSITE" id="PS50878">
    <property type="entry name" value="RT_POL"/>
    <property type="match status" value="1"/>
</dbReference>
<accession>A0A9W7IFF2</accession>
<evidence type="ECO:0000259" key="1">
    <source>
        <dbReference type="PROSITE" id="PS50878"/>
    </source>
</evidence>
<dbReference type="AlphaFoldDB" id="A0A9W7IFF2"/>
<proteinExistence type="predicted"/>
<name>A0A9W7IFF2_HIBTR</name>
<comment type="caution">
    <text evidence="2">The sequence shown here is derived from an EMBL/GenBank/DDBJ whole genome shotgun (WGS) entry which is preliminary data.</text>
</comment>
<feature type="domain" description="Reverse transcriptase" evidence="1">
    <location>
        <begin position="1"/>
        <end position="161"/>
    </location>
</feature>
<reference evidence="2" key="1">
    <citation type="submission" date="2023-05" db="EMBL/GenBank/DDBJ databases">
        <title>Genome and transcriptome analyses reveal genes involved in the formation of fine ridges on petal epidermal cells in Hibiscus trionum.</title>
        <authorList>
            <person name="Koshimizu S."/>
            <person name="Masuda S."/>
            <person name="Ishii T."/>
            <person name="Shirasu K."/>
            <person name="Hoshino A."/>
            <person name="Arita M."/>
        </authorList>
    </citation>
    <scope>NUCLEOTIDE SEQUENCE</scope>
    <source>
        <strain evidence="2">Hamamatsu line</strain>
    </source>
</reference>